<feature type="transmembrane region" description="Helical" evidence="6">
    <location>
        <begin position="27"/>
        <end position="46"/>
    </location>
</feature>
<dbReference type="AlphaFoldDB" id="A1ASY9"/>
<feature type="transmembrane region" description="Helical" evidence="6">
    <location>
        <begin position="311"/>
        <end position="333"/>
    </location>
</feature>
<protein>
    <submittedName>
        <fullName evidence="7">Polysaccharide biosynthesis protein</fullName>
    </submittedName>
</protein>
<sequence length="500" mass="56330">MLLSITVMFQTYIMTFHDKIIKDLTRYVPQVILPAILAFISVPIYTKLFDPSAYGNLYIAKAALNLLDRCSNWIGASLTRYYNEYIKTQSLSEMLTSIIKANVLLAALTTIPMLLLLKMMQLDSELKRLLQIGIVLFAFTPTGNVLRNTLRMERRINLHTIFIVSRNVFSFILSLVLIYKLKLGIESILLGELMVVVAILPFLWNTALSSNFNISSKLNINIISRFFKYGAPLTISIVGLWLLDFSDRYIIKYLLGSHAVGVYSACYNITWNSLFMLVHLFYMMEEPLAMKIYAQEGADALKGFIACEVRLFLILIVPCIFFLCVYSDTIFSFMVSAKYQSGASLVPYVSLSVLVAGIIYKYKLGIMAMEKTRSLMYIVIAAGIFNVILNIILVPFYGIIGAAAGTLVAYTIYLSMIIIATKRIFPWQFPIISLVRIAFCGMIPATLSWIALSRSAFLPLHILIAMLYPLIYIYLLIATNETSKSDIKSTLSVLTASMRA</sequence>
<evidence type="ECO:0000256" key="5">
    <source>
        <dbReference type="ARBA" id="ARBA00023136"/>
    </source>
</evidence>
<name>A1ASY9_PELPD</name>
<feature type="transmembrane region" description="Helical" evidence="6">
    <location>
        <begin position="226"/>
        <end position="242"/>
    </location>
</feature>
<feature type="transmembrane region" description="Helical" evidence="6">
    <location>
        <begin position="399"/>
        <end position="419"/>
    </location>
</feature>
<keyword evidence="3 6" id="KW-0812">Transmembrane</keyword>
<dbReference type="PANTHER" id="PTHR30250">
    <property type="entry name" value="PST FAMILY PREDICTED COLANIC ACID TRANSPORTER"/>
    <property type="match status" value="1"/>
</dbReference>
<accession>A1ASY9</accession>
<evidence type="ECO:0000313" key="8">
    <source>
        <dbReference type="Proteomes" id="UP000006732"/>
    </source>
</evidence>
<evidence type="ECO:0000256" key="3">
    <source>
        <dbReference type="ARBA" id="ARBA00022692"/>
    </source>
</evidence>
<reference evidence="7 8" key="1">
    <citation type="submission" date="2006-10" db="EMBL/GenBank/DDBJ databases">
        <title>Complete sequence of chromosome of Pelobacter propionicus DSM 2379.</title>
        <authorList>
            <consortium name="US DOE Joint Genome Institute"/>
            <person name="Copeland A."/>
            <person name="Lucas S."/>
            <person name="Lapidus A."/>
            <person name="Barry K."/>
            <person name="Detter J.C."/>
            <person name="Glavina del Rio T."/>
            <person name="Hammon N."/>
            <person name="Israni S."/>
            <person name="Dalin E."/>
            <person name="Tice H."/>
            <person name="Pitluck S."/>
            <person name="Saunders E."/>
            <person name="Brettin T."/>
            <person name="Bruce D."/>
            <person name="Han C."/>
            <person name="Tapia R."/>
            <person name="Schmutz J."/>
            <person name="Larimer F."/>
            <person name="Land M."/>
            <person name="Hauser L."/>
            <person name="Kyrpides N."/>
            <person name="Kim E."/>
            <person name="Lovley D."/>
            <person name="Richardson P."/>
        </authorList>
    </citation>
    <scope>NUCLEOTIDE SEQUENCE [LARGE SCALE GENOMIC DNA]</scope>
    <source>
        <strain evidence="8">DSM 2379 / NBRC 103807 / OttBd1</strain>
    </source>
</reference>
<proteinExistence type="predicted"/>
<dbReference type="InterPro" id="IPR002797">
    <property type="entry name" value="Polysacc_synth"/>
</dbReference>
<dbReference type="HOGENOM" id="CLU_022017_7_3_7"/>
<feature type="transmembrane region" description="Helical" evidence="6">
    <location>
        <begin position="185"/>
        <end position="205"/>
    </location>
</feature>
<evidence type="ECO:0000313" key="7">
    <source>
        <dbReference type="EMBL" id="ABL00460.1"/>
    </source>
</evidence>
<evidence type="ECO:0000256" key="1">
    <source>
        <dbReference type="ARBA" id="ARBA00004651"/>
    </source>
</evidence>
<comment type="subcellular location">
    <subcellularLocation>
        <location evidence="1">Cell membrane</location>
        <topology evidence="1">Multi-pass membrane protein</topology>
    </subcellularLocation>
</comment>
<dbReference type="InterPro" id="IPR050833">
    <property type="entry name" value="Poly_Biosynth_Transport"/>
</dbReference>
<evidence type="ECO:0000256" key="4">
    <source>
        <dbReference type="ARBA" id="ARBA00022989"/>
    </source>
</evidence>
<feature type="transmembrane region" description="Helical" evidence="6">
    <location>
        <begin position="345"/>
        <end position="362"/>
    </location>
</feature>
<feature type="transmembrane region" description="Helical" evidence="6">
    <location>
        <begin position="262"/>
        <end position="282"/>
    </location>
</feature>
<evidence type="ECO:0000256" key="6">
    <source>
        <dbReference type="SAM" id="Phobius"/>
    </source>
</evidence>
<dbReference type="Pfam" id="PF01943">
    <property type="entry name" value="Polysacc_synt"/>
    <property type="match status" value="1"/>
</dbReference>
<feature type="transmembrane region" description="Helical" evidence="6">
    <location>
        <begin position="431"/>
        <end position="452"/>
    </location>
</feature>
<dbReference type="KEGG" id="ppd:Ppro_2862"/>
<keyword evidence="5 6" id="KW-0472">Membrane</keyword>
<dbReference type="STRING" id="338966.Ppro_2862"/>
<dbReference type="PANTHER" id="PTHR30250:SF11">
    <property type="entry name" value="O-ANTIGEN TRANSPORTER-RELATED"/>
    <property type="match status" value="1"/>
</dbReference>
<feature type="transmembrane region" description="Helical" evidence="6">
    <location>
        <begin position="97"/>
        <end position="117"/>
    </location>
</feature>
<evidence type="ECO:0000256" key="2">
    <source>
        <dbReference type="ARBA" id="ARBA00022475"/>
    </source>
</evidence>
<feature type="transmembrane region" description="Helical" evidence="6">
    <location>
        <begin position="374"/>
        <end position="393"/>
    </location>
</feature>
<feature type="transmembrane region" description="Helical" evidence="6">
    <location>
        <begin position="458"/>
        <end position="478"/>
    </location>
</feature>
<keyword evidence="4 6" id="KW-1133">Transmembrane helix</keyword>
<organism evidence="7 8">
    <name type="scientific">Pelobacter propionicus (strain DSM 2379 / NBRC 103807 / OttBd1)</name>
    <dbReference type="NCBI Taxonomy" id="338966"/>
    <lineage>
        <taxon>Bacteria</taxon>
        <taxon>Pseudomonadati</taxon>
        <taxon>Thermodesulfobacteriota</taxon>
        <taxon>Desulfuromonadia</taxon>
        <taxon>Desulfuromonadales</taxon>
        <taxon>Desulfuromonadaceae</taxon>
        <taxon>Pelobacter</taxon>
    </lineage>
</organism>
<gene>
    <name evidence="7" type="ordered locus">Ppro_2862</name>
</gene>
<feature type="transmembrane region" description="Helical" evidence="6">
    <location>
        <begin position="158"/>
        <end position="179"/>
    </location>
</feature>
<keyword evidence="8" id="KW-1185">Reference proteome</keyword>
<dbReference type="OrthoDB" id="5906224at2"/>
<dbReference type="eggNOG" id="COG2244">
    <property type="taxonomic scope" value="Bacteria"/>
</dbReference>
<dbReference type="GO" id="GO:0005886">
    <property type="term" value="C:plasma membrane"/>
    <property type="evidence" value="ECO:0007669"/>
    <property type="project" value="UniProtKB-SubCell"/>
</dbReference>
<keyword evidence="2" id="KW-1003">Cell membrane</keyword>
<dbReference type="Proteomes" id="UP000006732">
    <property type="component" value="Chromosome"/>
</dbReference>
<dbReference type="EMBL" id="CP000482">
    <property type="protein sequence ID" value="ABL00460.1"/>
    <property type="molecule type" value="Genomic_DNA"/>
</dbReference>